<keyword evidence="6" id="KW-1185">Reference proteome</keyword>
<dbReference type="SUPFAM" id="SSF52540">
    <property type="entry name" value="P-loop containing nucleoside triphosphate hydrolases"/>
    <property type="match status" value="1"/>
</dbReference>
<dbReference type="EMBL" id="FQUG01000013">
    <property type="protein sequence ID" value="SHF31849.1"/>
    <property type="molecule type" value="Genomic_DNA"/>
</dbReference>
<evidence type="ECO:0000256" key="3">
    <source>
        <dbReference type="ARBA" id="ARBA00022840"/>
    </source>
</evidence>
<dbReference type="PANTHER" id="PTHR30258:SF2">
    <property type="entry name" value="COMG OPERON PROTEIN 1"/>
    <property type="match status" value="1"/>
</dbReference>
<evidence type="ECO:0000313" key="6">
    <source>
        <dbReference type="Proteomes" id="UP000184404"/>
    </source>
</evidence>
<evidence type="ECO:0000256" key="1">
    <source>
        <dbReference type="ARBA" id="ARBA00006611"/>
    </source>
</evidence>
<evidence type="ECO:0000256" key="2">
    <source>
        <dbReference type="ARBA" id="ARBA00022741"/>
    </source>
</evidence>
<gene>
    <name evidence="5" type="ORF">SAMN02745190_02383</name>
</gene>
<keyword evidence="2" id="KW-0547">Nucleotide-binding</keyword>
<evidence type="ECO:0000259" key="4">
    <source>
        <dbReference type="Pfam" id="PF00437"/>
    </source>
</evidence>
<dbReference type="Gene3D" id="3.40.50.300">
    <property type="entry name" value="P-loop containing nucleotide triphosphate hydrolases"/>
    <property type="match status" value="1"/>
</dbReference>
<sequence length="419" mass="46319">MDNRMKDIIGRALLAARRRGGSEGFMPDGAAAPVVALVDDIIREALDRHASDIHIEPLEGGLRIRYRVDGVLETAEDEIPRELSEMVQARVKVMAGLNTTEHYLPQDGRFTWKNGAFEVDVRVSTMPVMRGESLVLRLLTGAREFRTIEELGFLPENEKLFREWCRVPYGLLILCGPVNSGKSTTLYAALHALNTSGRNIVTIEDPVECRIEGINQMQVNARTELTFAKGLRALLRQDPDVCMVGEIRDEETAEAAVRAALSGRLLFTTLHTDSAAGAVFRLLDMGIPSYLLAAALLGIVAQRLVRRLCPTCREAYEVKEGSREAALLGELYHPGVKLWRAKGCDECRNTGYQGRIAVHELLRVTPAVRQAVIDRMNRGELKRLVAEEGLVSLMSDAVKKALAGHTSMEEIGRVIHGGF</sequence>
<organism evidence="5 6">
    <name type="scientific">Schwartzia succinivorans DSM 10502</name>
    <dbReference type="NCBI Taxonomy" id="1123243"/>
    <lineage>
        <taxon>Bacteria</taxon>
        <taxon>Bacillati</taxon>
        <taxon>Bacillota</taxon>
        <taxon>Negativicutes</taxon>
        <taxon>Selenomonadales</taxon>
        <taxon>Selenomonadaceae</taxon>
        <taxon>Schwartzia</taxon>
    </lineage>
</organism>
<dbReference type="GO" id="GO:0005524">
    <property type="term" value="F:ATP binding"/>
    <property type="evidence" value="ECO:0007669"/>
    <property type="project" value="UniProtKB-KW"/>
</dbReference>
<comment type="similarity">
    <text evidence="1">Belongs to the GSP E family.</text>
</comment>
<dbReference type="InterPro" id="IPR001482">
    <property type="entry name" value="T2SS/T4SS_dom"/>
</dbReference>
<reference evidence="5 6" key="1">
    <citation type="submission" date="2016-11" db="EMBL/GenBank/DDBJ databases">
        <authorList>
            <person name="Jaros S."/>
            <person name="Januszkiewicz K."/>
            <person name="Wedrychowicz H."/>
        </authorList>
    </citation>
    <scope>NUCLEOTIDE SEQUENCE [LARGE SCALE GENOMIC DNA]</scope>
    <source>
        <strain evidence="5 6">DSM 10502</strain>
    </source>
</reference>
<dbReference type="STRING" id="1123243.SAMN02745190_02383"/>
<accession>A0A1M5ANL8</accession>
<dbReference type="GO" id="GO:0005886">
    <property type="term" value="C:plasma membrane"/>
    <property type="evidence" value="ECO:0007669"/>
    <property type="project" value="TreeGrafter"/>
</dbReference>
<proteinExistence type="inferred from homology"/>
<protein>
    <submittedName>
        <fullName evidence="5">General secretion pathway protein E</fullName>
    </submittedName>
</protein>
<dbReference type="PANTHER" id="PTHR30258">
    <property type="entry name" value="TYPE II SECRETION SYSTEM PROTEIN GSPE-RELATED"/>
    <property type="match status" value="1"/>
</dbReference>
<dbReference type="Proteomes" id="UP000184404">
    <property type="component" value="Unassembled WGS sequence"/>
</dbReference>
<keyword evidence="3" id="KW-0067">ATP-binding</keyword>
<dbReference type="AlphaFoldDB" id="A0A1M5ANL8"/>
<dbReference type="InterPro" id="IPR027417">
    <property type="entry name" value="P-loop_NTPase"/>
</dbReference>
<dbReference type="RefSeq" id="WP_072936478.1">
    <property type="nucleotide sequence ID" value="NZ_FQUG01000013.1"/>
</dbReference>
<evidence type="ECO:0000313" key="5">
    <source>
        <dbReference type="EMBL" id="SHF31849.1"/>
    </source>
</evidence>
<feature type="domain" description="Bacterial type II secretion system protein E" evidence="4">
    <location>
        <begin position="31"/>
        <end position="412"/>
    </location>
</feature>
<dbReference type="Gene3D" id="3.30.450.90">
    <property type="match status" value="1"/>
</dbReference>
<dbReference type="CDD" id="cd01129">
    <property type="entry name" value="PulE-GspE-like"/>
    <property type="match status" value="1"/>
</dbReference>
<name>A0A1M5ANL8_9FIRM</name>
<dbReference type="Pfam" id="PF00437">
    <property type="entry name" value="T2SSE"/>
    <property type="match status" value="1"/>
</dbReference>
<dbReference type="GO" id="GO:0016887">
    <property type="term" value="F:ATP hydrolysis activity"/>
    <property type="evidence" value="ECO:0007669"/>
    <property type="project" value="TreeGrafter"/>
</dbReference>